<proteinExistence type="predicted"/>
<keyword evidence="3" id="KW-1185">Reference proteome</keyword>
<accession>A0A1E7FQ01</accession>
<dbReference type="PANTHER" id="PTHR37563">
    <property type="entry name" value="PHYTANOYL-COA DIOXYGENASE FAMILY PROTEIN (AFU_ORTHOLOGUE AFUA_2G03330)"/>
    <property type="match status" value="1"/>
</dbReference>
<dbReference type="SUPFAM" id="SSF51197">
    <property type="entry name" value="Clavaminate synthase-like"/>
    <property type="match status" value="1"/>
</dbReference>
<dbReference type="OrthoDB" id="420046at2759"/>
<dbReference type="AlphaFoldDB" id="A0A1E7FQ01"/>
<organism evidence="2 3">
    <name type="scientific">Fragilariopsis cylindrus CCMP1102</name>
    <dbReference type="NCBI Taxonomy" id="635003"/>
    <lineage>
        <taxon>Eukaryota</taxon>
        <taxon>Sar</taxon>
        <taxon>Stramenopiles</taxon>
        <taxon>Ochrophyta</taxon>
        <taxon>Bacillariophyta</taxon>
        <taxon>Bacillariophyceae</taxon>
        <taxon>Bacillariophycidae</taxon>
        <taxon>Bacillariales</taxon>
        <taxon>Bacillariaceae</taxon>
        <taxon>Fragilariopsis</taxon>
    </lineage>
</organism>
<evidence type="ECO:0008006" key="4">
    <source>
        <dbReference type="Google" id="ProtNLM"/>
    </source>
</evidence>
<dbReference type="Gene3D" id="2.60.120.620">
    <property type="entry name" value="q2cbj1_9rhob like domain"/>
    <property type="match status" value="1"/>
</dbReference>
<name>A0A1E7FQ01_9STRA</name>
<feature type="region of interest" description="Disordered" evidence="1">
    <location>
        <begin position="1"/>
        <end position="44"/>
    </location>
</feature>
<feature type="compositionally biased region" description="Polar residues" evidence="1">
    <location>
        <begin position="1"/>
        <end position="14"/>
    </location>
</feature>
<dbReference type="PANTHER" id="PTHR37563:SF2">
    <property type="entry name" value="PHYTANOYL-COA DIOXYGENASE FAMILY PROTEIN (AFU_ORTHOLOGUE AFUA_2G03330)"/>
    <property type="match status" value="1"/>
</dbReference>
<protein>
    <recommendedName>
        <fullName evidence="4">PhyH-domain-containing protein</fullName>
    </recommendedName>
</protein>
<gene>
    <name evidence="2" type="ORF">FRACYDRAFT_260258</name>
</gene>
<dbReference type="InterPro" id="IPR051961">
    <property type="entry name" value="Fungal_Metabolite_Diox"/>
</dbReference>
<dbReference type="KEGG" id="fcy:FRACYDRAFT_260258"/>
<dbReference type="EMBL" id="KV784355">
    <property type="protein sequence ID" value="OEU20194.1"/>
    <property type="molecule type" value="Genomic_DNA"/>
</dbReference>
<sequence>MNNSNPNNPWSITNDEIDEEDNKEGRGDDDDDENNKNTTSNNKEFVLDDDRILYSLPSPGDNNREDWEINNNRDDMNKYVQTLQDDGVVVIPNVYTKNQIKKMIKQQKRIHKKVKQMMSNEDVEPVNKPYRHDFDKKRYLLMKHYEIEDEDDDDEEYEVIEISPGRYDYVYGMNDDERYPIFNSNEYCCPSILSELMDTLLVADYKSYSGCLPSDGKSNDGPWHRDTYILFDDESIDIKLPPYYYTVLIPLVPIGVENGATEFMPGSHKMTCKDSMAIDDSNESNRFQASIKESDLGSIIVFDGRICHRGLRNLTDQNRTVLYMVWTKKWYNDY</sequence>
<evidence type="ECO:0000256" key="1">
    <source>
        <dbReference type="SAM" id="MobiDB-lite"/>
    </source>
</evidence>
<dbReference type="Pfam" id="PF05721">
    <property type="entry name" value="PhyH"/>
    <property type="match status" value="1"/>
</dbReference>
<feature type="compositionally biased region" description="Acidic residues" evidence="1">
    <location>
        <begin position="15"/>
        <end position="33"/>
    </location>
</feature>
<evidence type="ECO:0000313" key="2">
    <source>
        <dbReference type="EMBL" id="OEU20194.1"/>
    </source>
</evidence>
<dbReference type="InParanoid" id="A0A1E7FQ01"/>
<dbReference type="InterPro" id="IPR008775">
    <property type="entry name" value="Phytyl_CoA_dOase-like"/>
</dbReference>
<dbReference type="Proteomes" id="UP000095751">
    <property type="component" value="Unassembled WGS sequence"/>
</dbReference>
<evidence type="ECO:0000313" key="3">
    <source>
        <dbReference type="Proteomes" id="UP000095751"/>
    </source>
</evidence>
<reference evidence="2 3" key="1">
    <citation type="submission" date="2016-09" db="EMBL/GenBank/DDBJ databases">
        <title>Extensive genetic diversity and differential bi-allelic expression allows diatom success in the polar Southern Ocean.</title>
        <authorList>
            <consortium name="DOE Joint Genome Institute"/>
            <person name="Mock T."/>
            <person name="Otillar R.P."/>
            <person name="Strauss J."/>
            <person name="Dupont C."/>
            <person name="Frickenhaus S."/>
            <person name="Maumus F."/>
            <person name="Mcmullan M."/>
            <person name="Sanges R."/>
            <person name="Schmutz J."/>
            <person name="Toseland A."/>
            <person name="Valas R."/>
            <person name="Veluchamy A."/>
            <person name="Ward B.J."/>
            <person name="Allen A."/>
            <person name="Barry K."/>
            <person name="Falciatore A."/>
            <person name="Ferrante M."/>
            <person name="Fortunato A.E."/>
            <person name="Gloeckner G."/>
            <person name="Gruber A."/>
            <person name="Hipkin R."/>
            <person name="Janech M."/>
            <person name="Kroth P."/>
            <person name="Leese F."/>
            <person name="Lindquist E."/>
            <person name="Lyon B.R."/>
            <person name="Martin J."/>
            <person name="Mayer C."/>
            <person name="Parker M."/>
            <person name="Quesneville H."/>
            <person name="Raymond J."/>
            <person name="Uhlig C."/>
            <person name="Valentin K.U."/>
            <person name="Worden A.Z."/>
            <person name="Armbrust E.V."/>
            <person name="Bowler C."/>
            <person name="Green B."/>
            <person name="Moulton V."/>
            <person name="Van Oosterhout C."/>
            <person name="Grigoriev I."/>
        </authorList>
    </citation>
    <scope>NUCLEOTIDE SEQUENCE [LARGE SCALE GENOMIC DNA]</scope>
    <source>
        <strain evidence="2 3">CCMP1102</strain>
    </source>
</reference>